<dbReference type="PANTHER" id="PTHR35006">
    <property type="entry name" value="GLYOXALASE FAMILY PROTEIN (AFU_ORTHOLOGUE AFUA_5G14830)"/>
    <property type="match status" value="1"/>
</dbReference>
<dbReference type="Proteomes" id="UP001215827">
    <property type="component" value="Chromosome"/>
</dbReference>
<dbReference type="InterPro" id="IPR037523">
    <property type="entry name" value="VOC_core"/>
</dbReference>
<dbReference type="EMBL" id="CP121106">
    <property type="protein sequence ID" value="WFL78448.1"/>
    <property type="molecule type" value="Genomic_DNA"/>
</dbReference>
<dbReference type="Pfam" id="PF00903">
    <property type="entry name" value="Glyoxalase"/>
    <property type="match status" value="1"/>
</dbReference>
<dbReference type="PANTHER" id="PTHR35006:SF1">
    <property type="entry name" value="BLL2941 PROTEIN"/>
    <property type="match status" value="1"/>
</dbReference>
<proteinExistence type="predicted"/>
<evidence type="ECO:0000256" key="1">
    <source>
        <dbReference type="SAM" id="MobiDB-lite"/>
    </source>
</evidence>
<organism evidence="3 4">
    <name type="scientific">Altererythrobacter arenosus</name>
    <dbReference type="NCBI Taxonomy" id="3032592"/>
    <lineage>
        <taxon>Bacteria</taxon>
        <taxon>Pseudomonadati</taxon>
        <taxon>Pseudomonadota</taxon>
        <taxon>Alphaproteobacteria</taxon>
        <taxon>Sphingomonadales</taxon>
        <taxon>Erythrobacteraceae</taxon>
        <taxon>Altererythrobacter</taxon>
    </lineage>
</organism>
<evidence type="ECO:0000313" key="3">
    <source>
        <dbReference type="EMBL" id="WFL78448.1"/>
    </source>
</evidence>
<dbReference type="Gene3D" id="3.10.180.10">
    <property type="entry name" value="2,3-Dihydroxybiphenyl 1,2-Dioxygenase, domain 1"/>
    <property type="match status" value="1"/>
</dbReference>
<dbReference type="InterPro" id="IPR004360">
    <property type="entry name" value="Glyas_Fos-R_dOase_dom"/>
</dbReference>
<feature type="domain" description="VOC" evidence="2">
    <location>
        <begin position="1"/>
        <end position="126"/>
    </location>
</feature>
<keyword evidence="4" id="KW-1185">Reference proteome</keyword>
<accession>A0ABY8FTV5</accession>
<dbReference type="SUPFAM" id="SSF54593">
    <property type="entry name" value="Glyoxalase/Bleomycin resistance protein/Dihydroxybiphenyl dioxygenase"/>
    <property type="match status" value="1"/>
</dbReference>
<dbReference type="CDD" id="cd07262">
    <property type="entry name" value="VOC_like"/>
    <property type="match status" value="1"/>
</dbReference>
<protein>
    <submittedName>
        <fullName evidence="3">VOC family protein</fullName>
    </submittedName>
</protein>
<feature type="region of interest" description="Disordered" evidence="1">
    <location>
        <begin position="87"/>
        <end position="107"/>
    </location>
</feature>
<gene>
    <name evidence="3" type="ORF">P7228_05120</name>
</gene>
<reference evidence="3 4" key="1">
    <citation type="submission" date="2023-03" db="EMBL/GenBank/DDBJ databases">
        <title>Altererythrobacter sp. CAU 1644 isolated from sand.</title>
        <authorList>
            <person name="Kim W."/>
        </authorList>
    </citation>
    <scope>NUCLEOTIDE SEQUENCE [LARGE SCALE GENOMIC DNA]</scope>
    <source>
        <strain evidence="3 4">CAU 1644</strain>
    </source>
</reference>
<sequence length="129" mass="13918">MIGYVTLGTNDLKKNAPFYDAIAQEMGYERMMDFDTFIAWGNWDVAGVALTQPFDGKAASVGNGTMVALQAKDADQVKRIYDIALANGGSDEGAPGPRGEPDENGNTFYAGYFRDPEGNKLNAFCMTQG</sequence>
<evidence type="ECO:0000259" key="2">
    <source>
        <dbReference type="PROSITE" id="PS51819"/>
    </source>
</evidence>
<name>A0ABY8FTV5_9SPHN</name>
<dbReference type="PROSITE" id="PS51819">
    <property type="entry name" value="VOC"/>
    <property type="match status" value="1"/>
</dbReference>
<evidence type="ECO:0000313" key="4">
    <source>
        <dbReference type="Proteomes" id="UP001215827"/>
    </source>
</evidence>
<dbReference type="InterPro" id="IPR029068">
    <property type="entry name" value="Glyas_Bleomycin-R_OHBP_Dase"/>
</dbReference>
<dbReference type="RefSeq" id="WP_278017138.1">
    <property type="nucleotide sequence ID" value="NZ_CP121106.1"/>
</dbReference>